<evidence type="ECO:0000256" key="1">
    <source>
        <dbReference type="ARBA" id="ARBA00004123"/>
    </source>
</evidence>
<dbReference type="Pfam" id="PF05712">
    <property type="entry name" value="MRG"/>
    <property type="match status" value="1"/>
</dbReference>
<dbReference type="InterPro" id="IPR008676">
    <property type="entry name" value="MRG"/>
</dbReference>
<dbReference type="InterPro" id="IPR016197">
    <property type="entry name" value="Chromo-like_dom_sf"/>
</dbReference>
<accession>T1J3G3</accession>
<dbReference type="PANTHER" id="PTHR10880:SF15">
    <property type="entry name" value="MSL COMPLEX SUBUNIT 3"/>
    <property type="match status" value="1"/>
</dbReference>
<dbReference type="GO" id="GO:0005634">
    <property type="term" value="C:nucleus"/>
    <property type="evidence" value="ECO:0007669"/>
    <property type="project" value="UniProtKB-SubCell"/>
</dbReference>
<dbReference type="InterPro" id="IPR053820">
    <property type="entry name" value="MSL3_chromo-like"/>
</dbReference>
<dbReference type="eggNOG" id="KOG3001">
    <property type="taxonomic scope" value="Eukaryota"/>
</dbReference>
<proteinExistence type="predicted"/>
<dbReference type="GO" id="GO:0035267">
    <property type="term" value="C:NuA4 histone acetyltransferase complex"/>
    <property type="evidence" value="ECO:0007669"/>
    <property type="project" value="TreeGrafter"/>
</dbReference>
<evidence type="ECO:0000256" key="6">
    <source>
        <dbReference type="ARBA" id="ARBA00069454"/>
    </source>
</evidence>
<feature type="domain" description="MSL3 chromodomain-like" evidence="8">
    <location>
        <begin position="13"/>
        <end position="89"/>
    </location>
</feature>
<dbReference type="Gene3D" id="1.10.274.30">
    <property type="entry name" value="MRG domain"/>
    <property type="match status" value="2"/>
</dbReference>
<organism evidence="9 10">
    <name type="scientific">Strigamia maritima</name>
    <name type="common">European centipede</name>
    <name type="synonym">Geophilus maritimus</name>
    <dbReference type="NCBI Taxonomy" id="126957"/>
    <lineage>
        <taxon>Eukaryota</taxon>
        <taxon>Metazoa</taxon>
        <taxon>Ecdysozoa</taxon>
        <taxon>Arthropoda</taxon>
        <taxon>Myriapoda</taxon>
        <taxon>Chilopoda</taxon>
        <taxon>Pleurostigmophora</taxon>
        <taxon>Geophilomorpha</taxon>
        <taxon>Linotaeniidae</taxon>
        <taxon>Strigamia</taxon>
    </lineage>
</organism>
<dbReference type="Pfam" id="PF22732">
    <property type="entry name" value="MSL3_chromo-like"/>
    <property type="match status" value="1"/>
</dbReference>
<dbReference type="HOGENOM" id="CLU_039566_5_2_1"/>
<evidence type="ECO:0000256" key="5">
    <source>
        <dbReference type="ARBA" id="ARBA00023242"/>
    </source>
</evidence>
<keyword evidence="3" id="KW-0805">Transcription regulation</keyword>
<dbReference type="GO" id="GO:0006355">
    <property type="term" value="P:regulation of DNA-templated transcription"/>
    <property type="evidence" value="ECO:0007669"/>
    <property type="project" value="InterPro"/>
</dbReference>
<keyword evidence="10" id="KW-1185">Reference proteome</keyword>
<dbReference type="Gene3D" id="2.30.30.140">
    <property type="match status" value="1"/>
</dbReference>
<dbReference type="InterPro" id="IPR026541">
    <property type="entry name" value="MRG_dom"/>
</dbReference>
<dbReference type="GO" id="GO:0006325">
    <property type="term" value="P:chromatin organization"/>
    <property type="evidence" value="ECO:0007669"/>
    <property type="project" value="UniProtKB-KW"/>
</dbReference>
<evidence type="ECO:0000256" key="2">
    <source>
        <dbReference type="ARBA" id="ARBA00022853"/>
    </source>
</evidence>
<dbReference type="SUPFAM" id="SSF54160">
    <property type="entry name" value="Chromo domain-like"/>
    <property type="match status" value="1"/>
</dbReference>
<comment type="subcellular location">
    <subcellularLocation>
        <location evidence="1">Nucleus</location>
    </subcellularLocation>
</comment>
<dbReference type="OMA" id="DTEYAHL"/>
<evidence type="ECO:0000256" key="3">
    <source>
        <dbReference type="ARBA" id="ARBA00023015"/>
    </source>
</evidence>
<feature type="domain" description="MRG" evidence="7">
    <location>
        <begin position="137"/>
        <end position="516"/>
    </location>
</feature>
<dbReference type="PROSITE" id="PS51640">
    <property type="entry name" value="MRG"/>
    <property type="match status" value="1"/>
</dbReference>
<evidence type="ECO:0000259" key="8">
    <source>
        <dbReference type="Pfam" id="PF22732"/>
    </source>
</evidence>
<protein>
    <recommendedName>
        <fullName evidence="6">Protein male-specific lethal-3</fullName>
    </recommendedName>
</protein>
<evidence type="ECO:0000313" key="9">
    <source>
        <dbReference type="EnsemblMetazoa" id="SMAR008128-PA"/>
    </source>
</evidence>
<dbReference type="FunFam" id="2.30.30.140:FF:000042">
    <property type="entry name" value="male-specific lethal 3 homolog"/>
    <property type="match status" value="1"/>
</dbReference>
<dbReference type="EMBL" id="JH431826">
    <property type="status" value="NOT_ANNOTATED_CDS"/>
    <property type="molecule type" value="Genomic_DNA"/>
</dbReference>
<dbReference type="PhylomeDB" id="T1J3G3"/>
<reference evidence="9" key="2">
    <citation type="submission" date="2015-02" db="UniProtKB">
        <authorList>
            <consortium name="EnsemblMetazoa"/>
        </authorList>
    </citation>
    <scope>IDENTIFICATION</scope>
</reference>
<name>T1J3G3_STRMM</name>
<evidence type="ECO:0000259" key="7">
    <source>
        <dbReference type="Pfam" id="PF05712"/>
    </source>
</evidence>
<keyword evidence="5" id="KW-0539">Nucleus</keyword>
<evidence type="ECO:0000313" key="10">
    <source>
        <dbReference type="Proteomes" id="UP000014500"/>
    </source>
</evidence>
<dbReference type="GO" id="GO:0072487">
    <property type="term" value="C:MSL complex"/>
    <property type="evidence" value="ECO:0007669"/>
    <property type="project" value="TreeGrafter"/>
</dbReference>
<dbReference type="EnsemblMetazoa" id="SMAR008128-RA">
    <property type="protein sequence ID" value="SMAR008128-PA"/>
    <property type="gene ID" value="SMAR008128"/>
</dbReference>
<dbReference type="Proteomes" id="UP000014500">
    <property type="component" value="Unassembled WGS sequence"/>
</dbReference>
<dbReference type="InterPro" id="IPR038217">
    <property type="entry name" value="MRG_C_sf"/>
</dbReference>
<dbReference type="AlphaFoldDB" id="T1J3G3"/>
<dbReference type="PANTHER" id="PTHR10880">
    <property type="entry name" value="MORTALITY FACTOR 4-LIKE PROTEIN"/>
    <property type="match status" value="1"/>
</dbReference>
<sequence length="531" mass="61522">MKMVSTRGVKFKFEKSETVLCYEPDPTKAKVLYESKVLGTSIRKDKCGRKIPEYRVHFNGWNSSWDRFVPEELMLEDNEENRDLQQLLAQQAIVKLKSNKKRRLIEALLTDKRNGRNKRNMGQVIQLNRQKERPKRTNSNAKLVNCMENLLRIPEALKRQLENDFLFIKNDDKLVRLPSQLNVIVILEDYVQTYIQNSFQSSTKSENHDDCDKRLNLCKEVVDGLRIYFDFTLSNLLLYNSEIKQYEYYTTHFKSECINIRRNLFPTCDTTPHSNNSVKQITKQSNLLFDGIKQLNNSEHEETCIVHVLDSGSTQEIMDSSLQADICNAQSSHLTLKSDDDFLLDQTIPLKSDDDSLLDRTIPLKSDDDSLLDRTIPLKSDDSSLLDKTIPIERNSCSSDKSTKNIESPVTAPASTSILKHLSQRFYDSSLIRCRHCQEALNWSLLPSSVYDNEIPSPSLIYGAHHLLRLFVKLPELLSRSNMPPKKLRLLGKHLQAFLRYLDDKREELFHESDYVDFKNNFDTTDSALVR</sequence>
<reference evidence="10" key="1">
    <citation type="submission" date="2011-05" db="EMBL/GenBank/DDBJ databases">
        <authorList>
            <person name="Richards S.R."/>
            <person name="Qu J."/>
            <person name="Jiang H."/>
            <person name="Jhangiani S.N."/>
            <person name="Agravi P."/>
            <person name="Goodspeed R."/>
            <person name="Gross S."/>
            <person name="Mandapat C."/>
            <person name="Jackson L."/>
            <person name="Mathew T."/>
            <person name="Pu L."/>
            <person name="Thornton R."/>
            <person name="Saada N."/>
            <person name="Wilczek-Boney K.B."/>
            <person name="Lee S."/>
            <person name="Kovar C."/>
            <person name="Wu Y."/>
            <person name="Scherer S.E."/>
            <person name="Worley K.C."/>
            <person name="Muzny D.M."/>
            <person name="Gibbs R."/>
        </authorList>
    </citation>
    <scope>NUCLEOTIDE SEQUENCE</scope>
    <source>
        <strain evidence="10">Brora</strain>
    </source>
</reference>
<evidence type="ECO:0000256" key="4">
    <source>
        <dbReference type="ARBA" id="ARBA00023163"/>
    </source>
</evidence>
<keyword evidence="4" id="KW-0804">Transcription</keyword>
<keyword evidence="2" id="KW-0156">Chromatin regulator</keyword>
<dbReference type="STRING" id="126957.T1J3G3"/>